<dbReference type="PANTHER" id="PTHR32463">
    <property type="entry name" value="L-FUCOSE KINASE"/>
    <property type="match status" value="1"/>
</dbReference>
<dbReference type="RefSeq" id="WP_277443158.1">
    <property type="nucleotide sequence ID" value="NZ_JAKOAV010000008.1"/>
</dbReference>
<gene>
    <name evidence="8" type="ORF">L7E55_05950</name>
</gene>
<dbReference type="EMBL" id="JAKOAV010000008">
    <property type="protein sequence ID" value="MDF9407905.1"/>
    <property type="molecule type" value="Genomic_DNA"/>
</dbReference>
<evidence type="ECO:0000259" key="7">
    <source>
        <dbReference type="Pfam" id="PF08544"/>
    </source>
</evidence>
<dbReference type="GO" id="GO:0005524">
    <property type="term" value="F:ATP binding"/>
    <property type="evidence" value="ECO:0007669"/>
    <property type="project" value="UniProtKB-KW"/>
</dbReference>
<evidence type="ECO:0000313" key="9">
    <source>
        <dbReference type="Proteomes" id="UP001154312"/>
    </source>
</evidence>
<evidence type="ECO:0000259" key="6">
    <source>
        <dbReference type="Pfam" id="PF00288"/>
    </source>
</evidence>
<keyword evidence="1" id="KW-0808">Transferase</keyword>
<evidence type="ECO:0000256" key="2">
    <source>
        <dbReference type="ARBA" id="ARBA00022741"/>
    </source>
</evidence>
<dbReference type="PIRSF" id="PIRSF036406">
    <property type="entry name" value="Hept_kin"/>
    <property type="match status" value="1"/>
</dbReference>
<dbReference type="InterPro" id="IPR052203">
    <property type="entry name" value="GHMP_Kinase-Related"/>
</dbReference>
<keyword evidence="3 8" id="KW-0418">Kinase</keyword>
<proteinExistence type="inferred from homology"/>
<reference evidence="8" key="1">
    <citation type="submission" date="2022-02" db="EMBL/GenBank/DDBJ databases">
        <authorList>
            <person name="Leng L."/>
        </authorList>
    </citation>
    <scope>NUCLEOTIDE SEQUENCE</scope>
    <source>
        <strain evidence="8">JI</strain>
    </source>
</reference>
<feature type="domain" description="GHMP kinase C-terminal" evidence="7">
    <location>
        <begin position="238"/>
        <end position="311"/>
    </location>
</feature>
<dbReference type="InterPro" id="IPR001174">
    <property type="entry name" value="HddA/FKP"/>
</dbReference>
<evidence type="ECO:0000256" key="3">
    <source>
        <dbReference type="ARBA" id="ARBA00022777"/>
    </source>
</evidence>
<protein>
    <submittedName>
        <fullName evidence="8">GHMP kinase</fullName>
    </submittedName>
</protein>
<keyword evidence="4" id="KW-0067">ATP-binding</keyword>
<dbReference type="InterPro" id="IPR014606">
    <property type="entry name" value="Heptose_7-P_kinase"/>
</dbReference>
<dbReference type="Gene3D" id="3.30.230.120">
    <property type="match status" value="1"/>
</dbReference>
<evidence type="ECO:0000313" key="8">
    <source>
        <dbReference type="EMBL" id="MDF9407905.1"/>
    </source>
</evidence>
<dbReference type="PANTHER" id="PTHR32463:SF0">
    <property type="entry name" value="L-FUCOSE KINASE"/>
    <property type="match status" value="1"/>
</dbReference>
<accession>A0A9X4H1A2</accession>
<dbReference type="InterPro" id="IPR006204">
    <property type="entry name" value="GHMP_kinase_N_dom"/>
</dbReference>
<dbReference type="InterPro" id="IPR020568">
    <property type="entry name" value="Ribosomal_Su5_D2-typ_SF"/>
</dbReference>
<comment type="similarity">
    <text evidence="5">Belongs to the GHMP kinase family.</text>
</comment>
<dbReference type="InterPro" id="IPR036554">
    <property type="entry name" value="GHMP_kinase_C_sf"/>
</dbReference>
<dbReference type="GO" id="GO:0042352">
    <property type="term" value="P:GDP-L-fucose salvage"/>
    <property type="evidence" value="ECO:0007669"/>
    <property type="project" value="TreeGrafter"/>
</dbReference>
<keyword evidence="9" id="KW-1185">Reference proteome</keyword>
<dbReference type="SUPFAM" id="SSF55060">
    <property type="entry name" value="GHMP Kinase, C-terminal domain"/>
    <property type="match status" value="1"/>
</dbReference>
<evidence type="ECO:0000256" key="5">
    <source>
        <dbReference type="ARBA" id="ARBA00038121"/>
    </source>
</evidence>
<dbReference type="AlphaFoldDB" id="A0A9X4H1A2"/>
<comment type="caution">
    <text evidence="8">The sequence shown here is derived from an EMBL/GenBank/DDBJ whole genome shotgun (WGS) entry which is preliminary data.</text>
</comment>
<organism evidence="8 9">
    <name type="scientific">Pelotomaculum isophthalicicum JI</name>
    <dbReference type="NCBI Taxonomy" id="947010"/>
    <lineage>
        <taxon>Bacteria</taxon>
        <taxon>Bacillati</taxon>
        <taxon>Bacillota</taxon>
        <taxon>Clostridia</taxon>
        <taxon>Eubacteriales</taxon>
        <taxon>Desulfotomaculaceae</taxon>
        <taxon>Pelotomaculum</taxon>
    </lineage>
</organism>
<feature type="domain" description="GHMP kinase N-terminal" evidence="6">
    <location>
        <begin position="83"/>
        <end position="158"/>
    </location>
</feature>
<dbReference type="SUPFAM" id="SSF54211">
    <property type="entry name" value="Ribosomal protein S5 domain 2-like"/>
    <property type="match status" value="1"/>
</dbReference>
<dbReference type="Pfam" id="PF08544">
    <property type="entry name" value="GHMP_kinases_C"/>
    <property type="match status" value="1"/>
</dbReference>
<name>A0A9X4H1A2_9FIRM</name>
<dbReference type="Pfam" id="PF00288">
    <property type="entry name" value="GHMP_kinases_N"/>
    <property type="match status" value="1"/>
</dbReference>
<dbReference type="Proteomes" id="UP001154312">
    <property type="component" value="Unassembled WGS sequence"/>
</dbReference>
<keyword evidence="2" id="KW-0547">Nucleotide-binding</keyword>
<evidence type="ECO:0000256" key="1">
    <source>
        <dbReference type="ARBA" id="ARBA00022679"/>
    </source>
</evidence>
<evidence type="ECO:0000256" key="4">
    <source>
        <dbReference type="ARBA" id="ARBA00022840"/>
    </source>
</evidence>
<dbReference type="PRINTS" id="PR00960">
    <property type="entry name" value="LMBPPROTEIN"/>
</dbReference>
<dbReference type="InterPro" id="IPR013750">
    <property type="entry name" value="GHMP_kinase_C_dom"/>
</dbReference>
<dbReference type="GO" id="GO:0050201">
    <property type="term" value="F:fucokinase activity"/>
    <property type="evidence" value="ECO:0007669"/>
    <property type="project" value="TreeGrafter"/>
</dbReference>
<sequence length="327" mass="36815">MIIARAPVRVSFLGGATDYPEFFLKHGGAVIGTAIDKFAYIAVSKRIGQLFEYPIRVSYSKVEQVKSIDEIAHAPFRECLRRCEITEDVEINYFANLPAFTGLGSSSTFVVALLQALYAYRGRFIHGIDLAYDAIAMERNVLKENIGCQDQTFAAVGGFNLIEFRSERDIVVNRLPLSPARINEFQEHLMIFFTGVKRRADNIVKKQIDRMDDNKERLKKMLSLVDKGYNILTGNEPIEEFGRLLHLSWLEKKRLEDSISNSDIDFIYETGREAGAIGGKLLGAGAGGFVLLFVPPEKKEAVRERLKGYYELSFRINAPGCQIISNI</sequence>